<dbReference type="SUPFAM" id="SSF53067">
    <property type="entry name" value="Actin-like ATPase domain"/>
    <property type="match status" value="2"/>
</dbReference>
<dbReference type="Gene3D" id="3.30.420.40">
    <property type="match status" value="2"/>
</dbReference>
<sequence length="518" mass="59400">MKNPLILTFDLGTQSMRGMLVNKQGQIVHMIQHKYETPYYSKNPGWAEQKPEFYFDTLCSISNELKVKSLNGYEDVIGVTLTTIRDSSVCLDENYEPLRDVILWLDSRETKHVKPFKWWIKFAMKLVGMETTLNKQFKVSVANWIMENEPEIWAKTHKFVMLPTYLNYKMTGQLKDCPANMIGHIPFDYKKMNWQSKNNPKRCMCDIPKLKMCDLVQTEETIGVITKQMEELSGIPQGLPLIATGSDKGCETLGLSVISEDQAALSFGTTATVQFATKKYFEPKRFLPAYPGVPRGMFNPEIEIFRGYWLISWFKREFAMKECVEAQERGCDPEKILNERLREVPPGCEGLILQPFWTPGVVTPNAKGAIIGFSDVHTRIHLYRAIIEGIGFALMDGMYSMERRSGQKIKEIYVAGGGSQSDEICQITANMFALPVIRIQTHEASGLGSSIAGFVAMGEFKSYKEAISHMVHVKDTFQPDMEEHSIYKKLYQYVYKRIYPRLSPLYIKIKHLTRREDV</sequence>
<dbReference type="Pfam" id="PF02782">
    <property type="entry name" value="FGGY_C"/>
    <property type="match status" value="1"/>
</dbReference>
<evidence type="ECO:0000313" key="6">
    <source>
        <dbReference type="EMBL" id="HCL04148.1"/>
    </source>
</evidence>
<dbReference type="InterPro" id="IPR018485">
    <property type="entry name" value="FGGY_C"/>
</dbReference>
<dbReference type="PIRSF" id="PIRSF000538">
    <property type="entry name" value="GlpK"/>
    <property type="match status" value="1"/>
</dbReference>
<dbReference type="InterPro" id="IPR043129">
    <property type="entry name" value="ATPase_NBD"/>
</dbReference>
<dbReference type="EMBL" id="DPVV01000567">
    <property type="protein sequence ID" value="HCL04148.1"/>
    <property type="molecule type" value="Genomic_DNA"/>
</dbReference>
<keyword evidence="2" id="KW-0808">Transferase</keyword>
<dbReference type="AlphaFoldDB" id="A0A3D2XCT8"/>
<accession>A0A3D2XCT8</accession>
<gene>
    <name evidence="6" type="ORF">DHW61_17360</name>
</gene>
<keyword evidence="3 6" id="KW-0418">Kinase</keyword>
<evidence type="ECO:0000256" key="3">
    <source>
        <dbReference type="ARBA" id="ARBA00022777"/>
    </source>
</evidence>
<dbReference type="InterPro" id="IPR050406">
    <property type="entry name" value="FGGY_Carb_Kinase"/>
</dbReference>
<comment type="caution">
    <text evidence="6">The sequence shown here is derived from an EMBL/GenBank/DDBJ whole genome shotgun (WGS) entry which is preliminary data.</text>
</comment>
<dbReference type="InterPro" id="IPR018484">
    <property type="entry name" value="FGGY_N"/>
</dbReference>
<evidence type="ECO:0000259" key="4">
    <source>
        <dbReference type="Pfam" id="PF00370"/>
    </source>
</evidence>
<reference evidence="6 7" key="1">
    <citation type="journal article" date="2018" name="Nat. Biotechnol.">
        <title>A standardized bacterial taxonomy based on genome phylogeny substantially revises the tree of life.</title>
        <authorList>
            <person name="Parks D.H."/>
            <person name="Chuvochina M."/>
            <person name="Waite D.W."/>
            <person name="Rinke C."/>
            <person name="Skarshewski A."/>
            <person name="Chaumeil P.A."/>
            <person name="Hugenholtz P."/>
        </authorList>
    </citation>
    <scope>NUCLEOTIDE SEQUENCE [LARGE SCALE GENOMIC DNA]</scope>
    <source>
        <strain evidence="6">UBA11728</strain>
    </source>
</reference>
<dbReference type="GO" id="GO:0005975">
    <property type="term" value="P:carbohydrate metabolic process"/>
    <property type="evidence" value="ECO:0007669"/>
    <property type="project" value="InterPro"/>
</dbReference>
<dbReference type="PANTHER" id="PTHR43095">
    <property type="entry name" value="SUGAR KINASE"/>
    <property type="match status" value="1"/>
</dbReference>
<feature type="domain" description="Carbohydrate kinase FGGY C-terminal" evidence="5">
    <location>
        <begin position="263"/>
        <end position="457"/>
    </location>
</feature>
<evidence type="ECO:0000313" key="7">
    <source>
        <dbReference type="Proteomes" id="UP000262969"/>
    </source>
</evidence>
<protein>
    <submittedName>
        <fullName evidence="6">Carbohydrate kinase</fullName>
    </submittedName>
</protein>
<comment type="similarity">
    <text evidence="1">Belongs to the FGGY kinase family.</text>
</comment>
<dbReference type="InterPro" id="IPR000577">
    <property type="entry name" value="Carb_kinase_FGGY"/>
</dbReference>
<proteinExistence type="inferred from homology"/>
<evidence type="ECO:0000256" key="1">
    <source>
        <dbReference type="ARBA" id="ARBA00009156"/>
    </source>
</evidence>
<dbReference type="GO" id="GO:0016301">
    <property type="term" value="F:kinase activity"/>
    <property type="evidence" value="ECO:0007669"/>
    <property type="project" value="UniProtKB-KW"/>
</dbReference>
<evidence type="ECO:0000256" key="2">
    <source>
        <dbReference type="ARBA" id="ARBA00022679"/>
    </source>
</evidence>
<feature type="domain" description="Carbohydrate kinase FGGY N-terminal" evidence="4">
    <location>
        <begin position="6"/>
        <end position="253"/>
    </location>
</feature>
<dbReference type="Pfam" id="PF00370">
    <property type="entry name" value="FGGY_N"/>
    <property type="match status" value="1"/>
</dbReference>
<organism evidence="6 7">
    <name type="scientific">Lachnoclostridium phytofermentans</name>
    <dbReference type="NCBI Taxonomy" id="66219"/>
    <lineage>
        <taxon>Bacteria</taxon>
        <taxon>Bacillati</taxon>
        <taxon>Bacillota</taxon>
        <taxon>Clostridia</taxon>
        <taxon>Lachnospirales</taxon>
        <taxon>Lachnospiraceae</taxon>
    </lineage>
</organism>
<dbReference type="CDD" id="cd07779">
    <property type="entry name" value="ASKHA_NBD_FGGY_YgcE-like"/>
    <property type="match status" value="1"/>
</dbReference>
<dbReference type="Proteomes" id="UP000262969">
    <property type="component" value="Unassembled WGS sequence"/>
</dbReference>
<evidence type="ECO:0000259" key="5">
    <source>
        <dbReference type="Pfam" id="PF02782"/>
    </source>
</evidence>
<dbReference type="PANTHER" id="PTHR43095:SF5">
    <property type="entry name" value="XYLULOSE KINASE"/>
    <property type="match status" value="1"/>
</dbReference>
<name>A0A3D2XCT8_9FIRM</name>